<evidence type="ECO:0000313" key="6">
    <source>
        <dbReference type="Proteomes" id="UP000466794"/>
    </source>
</evidence>
<dbReference type="Gene3D" id="1.10.10.10">
    <property type="entry name" value="Winged helix-like DNA-binding domain superfamily/Winged helix DNA-binding domain"/>
    <property type="match status" value="1"/>
</dbReference>
<dbReference type="Proteomes" id="UP000466794">
    <property type="component" value="Unassembled WGS sequence"/>
</dbReference>
<feature type="domain" description="HTH asnC-type" evidence="4">
    <location>
        <begin position="9"/>
        <end position="70"/>
    </location>
</feature>
<dbReference type="InterPro" id="IPR036390">
    <property type="entry name" value="WH_DNA-bd_sf"/>
</dbReference>
<protein>
    <submittedName>
        <fullName evidence="5">Winged helix-turn-helix transcriptional regulator</fullName>
    </submittedName>
</protein>
<dbReference type="InterPro" id="IPR036388">
    <property type="entry name" value="WH-like_DNA-bd_sf"/>
</dbReference>
<dbReference type="Pfam" id="PF01037">
    <property type="entry name" value="AsnC_trans_reg"/>
    <property type="match status" value="1"/>
</dbReference>
<dbReference type="SMART" id="SM00344">
    <property type="entry name" value="HTH_ASNC"/>
    <property type="match status" value="1"/>
</dbReference>
<dbReference type="SUPFAM" id="SSF54909">
    <property type="entry name" value="Dimeric alpha+beta barrel"/>
    <property type="match status" value="1"/>
</dbReference>
<sequence length="167" mass="18540">MGLQANKPLDETDWNILAELQADARLSYNELARRVHLSPPAVADRVRRLEESGVIAGYEARVDPRRTGLPVLAFIQLRCALGKCLLKTSTAEAYPEVVEVHKLSGSHCTLLKVRAATLQHFEGLAERIGEHGTIETHIVLSTQYETRSIVPIDVDRPVSNPSGWPQR</sequence>
<comment type="caution">
    <text evidence="5">The sequence shown here is derived from an EMBL/GenBank/DDBJ whole genome shotgun (WGS) entry which is preliminary data.</text>
</comment>
<dbReference type="PANTHER" id="PTHR30154:SF53">
    <property type="entry name" value="HTH-TYPE TRANSCRIPTIONAL REGULATOR LRPC"/>
    <property type="match status" value="1"/>
</dbReference>
<dbReference type="EMBL" id="WRPP01000005">
    <property type="protein sequence ID" value="MVU80485.1"/>
    <property type="molecule type" value="Genomic_DNA"/>
</dbReference>
<gene>
    <name evidence="5" type="ORF">GPX89_24955</name>
</gene>
<reference evidence="5 6" key="1">
    <citation type="submission" date="2019-12" db="EMBL/GenBank/DDBJ databases">
        <title>Nocardia sp. nov. ET3-3 isolated from soil.</title>
        <authorList>
            <person name="Kanchanasin P."/>
            <person name="Tanasupawat S."/>
            <person name="Yuki M."/>
            <person name="Kudo T."/>
        </authorList>
    </citation>
    <scope>NUCLEOTIDE SEQUENCE [LARGE SCALE GENOMIC DNA]</scope>
    <source>
        <strain evidence="5 6">ET3-3</strain>
    </source>
</reference>
<dbReference type="AlphaFoldDB" id="A0A7K1V1K4"/>
<dbReference type="PRINTS" id="PR00033">
    <property type="entry name" value="HTHASNC"/>
</dbReference>
<dbReference type="Gene3D" id="3.30.70.920">
    <property type="match status" value="1"/>
</dbReference>
<name>A0A7K1V1K4_9NOCA</name>
<dbReference type="InterPro" id="IPR000485">
    <property type="entry name" value="AsnC-type_HTH_dom"/>
</dbReference>
<keyword evidence="2" id="KW-0238">DNA-binding</keyword>
<evidence type="ECO:0000256" key="3">
    <source>
        <dbReference type="ARBA" id="ARBA00023163"/>
    </source>
</evidence>
<dbReference type="SUPFAM" id="SSF46785">
    <property type="entry name" value="Winged helix' DNA-binding domain"/>
    <property type="match status" value="1"/>
</dbReference>
<accession>A0A7K1V1K4</accession>
<dbReference type="Pfam" id="PF13412">
    <property type="entry name" value="HTH_24"/>
    <property type="match status" value="1"/>
</dbReference>
<dbReference type="InterPro" id="IPR019887">
    <property type="entry name" value="Tscrpt_reg_AsnC/Lrp_C"/>
</dbReference>
<dbReference type="PANTHER" id="PTHR30154">
    <property type="entry name" value="LEUCINE-RESPONSIVE REGULATORY PROTEIN"/>
    <property type="match status" value="1"/>
</dbReference>
<evidence type="ECO:0000313" key="5">
    <source>
        <dbReference type="EMBL" id="MVU80485.1"/>
    </source>
</evidence>
<evidence type="ECO:0000256" key="2">
    <source>
        <dbReference type="ARBA" id="ARBA00023125"/>
    </source>
</evidence>
<dbReference type="PROSITE" id="PS50956">
    <property type="entry name" value="HTH_ASNC_2"/>
    <property type="match status" value="1"/>
</dbReference>
<dbReference type="InterPro" id="IPR011991">
    <property type="entry name" value="ArsR-like_HTH"/>
</dbReference>
<evidence type="ECO:0000256" key="1">
    <source>
        <dbReference type="ARBA" id="ARBA00023015"/>
    </source>
</evidence>
<dbReference type="InterPro" id="IPR011008">
    <property type="entry name" value="Dimeric_a/b-barrel"/>
</dbReference>
<dbReference type="GO" id="GO:0043565">
    <property type="term" value="F:sequence-specific DNA binding"/>
    <property type="evidence" value="ECO:0007669"/>
    <property type="project" value="InterPro"/>
</dbReference>
<evidence type="ECO:0000259" key="4">
    <source>
        <dbReference type="PROSITE" id="PS50956"/>
    </source>
</evidence>
<dbReference type="FunFam" id="1.10.10.10:FF:000186">
    <property type="entry name" value="AsnC family transcriptional regulator"/>
    <property type="match status" value="1"/>
</dbReference>
<dbReference type="CDD" id="cd00090">
    <property type="entry name" value="HTH_ARSR"/>
    <property type="match status" value="1"/>
</dbReference>
<proteinExistence type="predicted"/>
<dbReference type="GO" id="GO:0043200">
    <property type="term" value="P:response to amino acid"/>
    <property type="evidence" value="ECO:0007669"/>
    <property type="project" value="TreeGrafter"/>
</dbReference>
<keyword evidence="1" id="KW-0805">Transcription regulation</keyword>
<dbReference type="GO" id="GO:0005829">
    <property type="term" value="C:cytosol"/>
    <property type="evidence" value="ECO:0007669"/>
    <property type="project" value="TreeGrafter"/>
</dbReference>
<organism evidence="5 6">
    <name type="scientific">Nocardia terrae</name>
    <dbReference type="NCBI Taxonomy" id="2675851"/>
    <lineage>
        <taxon>Bacteria</taxon>
        <taxon>Bacillati</taxon>
        <taxon>Actinomycetota</taxon>
        <taxon>Actinomycetes</taxon>
        <taxon>Mycobacteriales</taxon>
        <taxon>Nocardiaceae</taxon>
        <taxon>Nocardia</taxon>
    </lineage>
</organism>
<dbReference type="InterPro" id="IPR019888">
    <property type="entry name" value="Tscrpt_reg_AsnC-like"/>
</dbReference>
<keyword evidence="6" id="KW-1185">Reference proteome</keyword>
<keyword evidence="3" id="KW-0804">Transcription</keyword>